<keyword evidence="1" id="KW-0812">Transmembrane</keyword>
<dbReference type="CDD" id="cd01324">
    <property type="entry name" value="cbb3_Oxidase_CcoQ"/>
    <property type="match status" value="1"/>
</dbReference>
<accession>A0A1W9HUA1</accession>
<protein>
    <submittedName>
        <fullName evidence="2">Cytochrome-c oxidase</fullName>
    </submittedName>
</protein>
<name>A0A1W9HUA1_9HYPH</name>
<dbReference type="InterPro" id="IPR008621">
    <property type="entry name" value="Cbb3-typ_cyt_oxidase_comp"/>
</dbReference>
<dbReference type="EMBL" id="LWDL01000022">
    <property type="protein sequence ID" value="OQW51040.1"/>
    <property type="molecule type" value="Genomic_DNA"/>
</dbReference>
<dbReference type="Pfam" id="PF05545">
    <property type="entry name" value="FixQ"/>
    <property type="match status" value="1"/>
</dbReference>
<organism evidence="2 3">
    <name type="scientific">Candidatus Raskinella chloraquaticus</name>
    <dbReference type="NCBI Taxonomy" id="1951219"/>
    <lineage>
        <taxon>Bacteria</taxon>
        <taxon>Pseudomonadati</taxon>
        <taxon>Pseudomonadota</taxon>
        <taxon>Alphaproteobacteria</taxon>
        <taxon>Hyphomicrobiales</taxon>
        <taxon>Phreatobacteraceae</taxon>
        <taxon>Candidatus Raskinella</taxon>
    </lineage>
</organism>
<dbReference type="AlphaFoldDB" id="A0A1W9HUA1"/>
<feature type="transmembrane region" description="Helical" evidence="1">
    <location>
        <begin position="12"/>
        <end position="33"/>
    </location>
</feature>
<gene>
    <name evidence="2" type="ORF">A4S15_12505</name>
</gene>
<reference evidence="2 3" key="1">
    <citation type="journal article" date="2017" name="Water Res.">
        <title>Comammox in drinking water systems.</title>
        <authorList>
            <person name="Wang Y."/>
            <person name="Ma L."/>
            <person name="Mao Y."/>
            <person name="Jiang X."/>
            <person name="Xia Y."/>
            <person name="Yu K."/>
            <person name="Li B."/>
            <person name="Zhang T."/>
        </authorList>
    </citation>
    <scope>NUCLEOTIDE SEQUENCE [LARGE SCALE GENOMIC DNA]</scope>
    <source>
        <strain evidence="2">SG_bin8</strain>
    </source>
</reference>
<evidence type="ECO:0000256" key="1">
    <source>
        <dbReference type="SAM" id="Phobius"/>
    </source>
</evidence>
<proteinExistence type="predicted"/>
<evidence type="ECO:0000313" key="3">
    <source>
        <dbReference type="Proteomes" id="UP000192872"/>
    </source>
</evidence>
<sequence length="51" mass="5907">MENTYQWLAGFAQSAGLLYFVGMFLAVCLYAFWPKNRARFERAALTPLQED</sequence>
<comment type="caution">
    <text evidence="2">The sequence shown here is derived from an EMBL/GenBank/DDBJ whole genome shotgun (WGS) entry which is preliminary data.</text>
</comment>
<dbReference type="RefSeq" id="WP_376801914.1">
    <property type="nucleotide sequence ID" value="NZ_DBNB01000003.1"/>
</dbReference>
<keyword evidence="1" id="KW-0472">Membrane</keyword>
<evidence type="ECO:0000313" key="2">
    <source>
        <dbReference type="EMBL" id="OQW51040.1"/>
    </source>
</evidence>
<dbReference type="STRING" id="1827387.A4S15_12505"/>
<dbReference type="Proteomes" id="UP000192872">
    <property type="component" value="Unassembled WGS sequence"/>
</dbReference>
<keyword evidence="1" id="KW-1133">Transmembrane helix</keyword>